<dbReference type="InterPro" id="IPR035104">
    <property type="entry name" value="Ribosomal_protein_S1-like"/>
</dbReference>
<feature type="binding site" evidence="5">
    <location>
        <position position="40"/>
    </location>
    <ligand>
        <name>isopentenyl diphosphate</name>
        <dbReference type="ChEBI" id="CHEBI:128769"/>
    </ligand>
</feature>
<dbReference type="Pfam" id="PF02401">
    <property type="entry name" value="LYTB"/>
    <property type="match status" value="1"/>
</dbReference>
<dbReference type="CDD" id="cd05687">
    <property type="entry name" value="S1_RPS1_repeat_ec1_hs1"/>
    <property type="match status" value="1"/>
</dbReference>
<dbReference type="EMBL" id="CP045875">
    <property type="protein sequence ID" value="QGG47737.1"/>
    <property type="molecule type" value="Genomic_DNA"/>
</dbReference>
<dbReference type="GO" id="GO:0051539">
    <property type="term" value="F:4 iron, 4 sulfur cluster binding"/>
    <property type="evidence" value="ECO:0007669"/>
    <property type="project" value="UniProtKB-UniRule"/>
</dbReference>
<dbReference type="GO" id="GO:0050992">
    <property type="term" value="P:dimethylallyl diphosphate biosynthetic process"/>
    <property type="evidence" value="ECO:0007669"/>
    <property type="project" value="UniProtKB-UniRule"/>
</dbReference>
<feature type="binding site" evidence="5">
    <location>
        <position position="218"/>
    </location>
    <ligand>
        <name>dimethylallyl diphosphate</name>
        <dbReference type="ChEBI" id="CHEBI:57623"/>
    </ligand>
</feature>
<feature type="binding site" evidence="5">
    <location>
        <position position="260"/>
    </location>
    <ligand>
        <name>isopentenyl diphosphate</name>
        <dbReference type="ChEBI" id="CHEBI:128769"/>
    </ligand>
</feature>
<keyword evidence="2 5" id="KW-0479">Metal-binding</keyword>
<dbReference type="NCBIfam" id="NF002187">
    <property type="entry name" value="PRK01045.1-1"/>
    <property type="match status" value="1"/>
</dbReference>
<dbReference type="PANTHER" id="PTHR30426:SF0">
    <property type="entry name" value="4-HYDROXY-3-METHYLBUT-2-ENYL DIPHOSPHATE REDUCTASE"/>
    <property type="match status" value="1"/>
</dbReference>
<feature type="binding site" evidence="5">
    <location>
        <position position="40"/>
    </location>
    <ligand>
        <name>dimethylallyl diphosphate</name>
        <dbReference type="ChEBI" id="CHEBI:57623"/>
    </ligand>
</feature>
<evidence type="ECO:0000256" key="1">
    <source>
        <dbReference type="ARBA" id="ARBA00022485"/>
    </source>
</evidence>
<accession>A0A5Q2MYK4</accession>
<dbReference type="Gene3D" id="2.40.50.140">
    <property type="entry name" value="Nucleic acid-binding proteins"/>
    <property type="match status" value="4"/>
</dbReference>
<evidence type="ECO:0000256" key="3">
    <source>
        <dbReference type="ARBA" id="ARBA00023004"/>
    </source>
</evidence>
<dbReference type="HAMAP" id="MF_00191">
    <property type="entry name" value="IspH"/>
    <property type="match status" value="1"/>
</dbReference>
<feature type="binding site" evidence="5">
    <location>
        <position position="94"/>
    </location>
    <ligand>
        <name>[4Fe-4S] cluster</name>
        <dbReference type="ChEBI" id="CHEBI:49883"/>
    </ligand>
</feature>
<dbReference type="SMART" id="SM00316">
    <property type="entry name" value="S1"/>
    <property type="match status" value="4"/>
</dbReference>
<feature type="binding site" evidence="5">
    <location>
        <position position="72"/>
    </location>
    <ligand>
        <name>dimethylallyl diphosphate</name>
        <dbReference type="ChEBI" id="CHEBI:57623"/>
    </ligand>
</feature>
<feature type="domain" description="S1 motif" evidence="6">
    <location>
        <begin position="503"/>
        <end position="571"/>
    </location>
</feature>
<feature type="binding site" evidence="5">
    <location>
        <position position="122"/>
    </location>
    <ligand>
        <name>(2E)-4-hydroxy-3-methylbut-2-enyl diphosphate</name>
        <dbReference type="ChEBI" id="CHEBI:128753"/>
    </ligand>
</feature>
<evidence type="ECO:0000313" key="7">
    <source>
        <dbReference type="EMBL" id="QGG47737.1"/>
    </source>
</evidence>
<organism evidence="7 8">
    <name type="scientific">Heliorestis convoluta</name>
    <dbReference type="NCBI Taxonomy" id="356322"/>
    <lineage>
        <taxon>Bacteria</taxon>
        <taxon>Bacillati</taxon>
        <taxon>Bacillota</taxon>
        <taxon>Clostridia</taxon>
        <taxon>Eubacteriales</taxon>
        <taxon>Heliobacteriaceae</taxon>
        <taxon>Heliorestis</taxon>
    </lineage>
</organism>
<dbReference type="GO" id="GO:0003676">
    <property type="term" value="F:nucleic acid binding"/>
    <property type="evidence" value="ECO:0007669"/>
    <property type="project" value="InterPro"/>
</dbReference>
<keyword evidence="1 5" id="KW-0004">4Fe-4S</keyword>
<feature type="domain" description="S1 motif" evidence="6">
    <location>
        <begin position="417"/>
        <end position="482"/>
    </location>
</feature>
<dbReference type="OrthoDB" id="9804077at2"/>
<comment type="pathway">
    <text evidence="5">Isoprenoid biosynthesis; isopentenyl diphosphate biosynthesis via DXP pathway; isopentenyl diphosphate from 1-deoxy-D-xylulose 5-phosphate: step 6/6.</text>
</comment>
<keyword evidence="3 5" id="KW-0408">Iron</keyword>
<feature type="binding site" evidence="5">
    <location>
        <position position="216"/>
    </location>
    <ligand>
        <name>(2E)-4-hydroxy-3-methylbut-2-enyl diphosphate</name>
        <dbReference type="ChEBI" id="CHEBI:128753"/>
    </ligand>
</feature>
<dbReference type="Gene3D" id="3.40.1010.20">
    <property type="entry name" value="4-hydroxy-3-methylbut-2-enyl diphosphate reductase, catalytic domain"/>
    <property type="match status" value="2"/>
</dbReference>
<feature type="binding site" evidence="5">
    <location>
        <position position="260"/>
    </location>
    <ligand>
        <name>dimethylallyl diphosphate</name>
        <dbReference type="ChEBI" id="CHEBI:57623"/>
    </ligand>
</feature>
<protein>
    <recommendedName>
        <fullName evidence="5">4-hydroxy-3-methylbut-2-enyl diphosphate reductase</fullName>
        <shortName evidence="5">HMBPP reductase</shortName>
        <ecNumber evidence="5">1.17.7.4</ecNumber>
    </recommendedName>
</protein>
<dbReference type="NCBIfam" id="NF000907">
    <property type="entry name" value="PRK00087.1"/>
    <property type="match status" value="1"/>
</dbReference>
<evidence type="ECO:0000256" key="5">
    <source>
        <dbReference type="HAMAP-Rule" id="MF_00191"/>
    </source>
</evidence>
<feature type="binding site" evidence="5">
    <location>
        <position position="72"/>
    </location>
    <ligand>
        <name>isopentenyl diphosphate</name>
        <dbReference type="ChEBI" id="CHEBI:128769"/>
    </ligand>
</feature>
<dbReference type="PROSITE" id="PS50126">
    <property type="entry name" value="S1"/>
    <property type="match status" value="4"/>
</dbReference>
<feature type="binding site" evidence="5">
    <location>
        <position position="12"/>
    </location>
    <ligand>
        <name>[4Fe-4S] cluster</name>
        <dbReference type="ChEBI" id="CHEBI:49883"/>
    </ligand>
</feature>
<comment type="pathway">
    <text evidence="5">Isoprenoid biosynthesis; dimethylallyl diphosphate biosynthesis; dimethylallyl diphosphate from (2E)-4-hydroxy-3-methylbutenyl diphosphate: step 1/1.</text>
</comment>
<dbReference type="InterPro" id="IPR012340">
    <property type="entry name" value="NA-bd_OB-fold"/>
</dbReference>
<comment type="catalytic activity">
    <reaction evidence="5">
        <text>isopentenyl diphosphate + 2 oxidized [2Fe-2S]-[ferredoxin] + H2O = (2E)-4-hydroxy-3-methylbut-2-enyl diphosphate + 2 reduced [2Fe-2S]-[ferredoxin] + 2 H(+)</text>
        <dbReference type="Rhea" id="RHEA:24488"/>
        <dbReference type="Rhea" id="RHEA-COMP:10000"/>
        <dbReference type="Rhea" id="RHEA-COMP:10001"/>
        <dbReference type="ChEBI" id="CHEBI:15377"/>
        <dbReference type="ChEBI" id="CHEBI:15378"/>
        <dbReference type="ChEBI" id="CHEBI:33737"/>
        <dbReference type="ChEBI" id="CHEBI:33738"/>
        <dbReference type="ChEBI" id="CHEBI:128753"/>
        <dbReference type="ChEBI" id="CHEBI:128769"/>
        <dbReference type="EC" id="1.17.7.4"/>
    </reaction>
</comment>
<dbReference type="InterPro" id="IPR003451">
    <property type="entry name" value="LytB/IspH"/>
</dbReference>
<feature type="domain" description="S1 motif" evidence="6">
    <location>
        <begin position="588"/>
        <end position="657"/>
    </location>
</feature>
<evidence type="ECO:0000256" key="4">
    <source>
        <dbReference type="ARBA" id="ARBA00023014"/>
    </source>
</evidence>
<feature type="binding site" evidence="5">
    <location>
        <position position="216"/>
    </location>
    <ligand>
        <name>dimethylallyl diphosphate</name>
        <dbReference type="ChEBI" id="CHEBI:57623"/>
    </ligand>
</feature>
<evidence type="ECO:0000259" key="6">
    <source>
        <dbReference type="PROSITE" id="PS50126"/>
    </source>
</evidence>
<comment type="cofactor">
    <cofactor evidence="5">
        <name>[4Fe-4S] cluster</name>
        <dbReference type="ChEBI" id="CHEBI:49883"/>
    </cofactor>
    <text evidence="5">Binds 1 [4Fe-4S] cluster per subunit.</text>
</comment>
<feature type="binding site" evidence="5">
    <location>
        <position position="122"/>
    </location>
    <ligand>
        <name>dimethylallyl diphosphate</name>
        <dbReference type="ChEBI" id="CHEBI:57623"/>
    </ligand>
</feature>
<feature type="binding site" evidence="5">
    <location>
        <position position="160"/>
    </location>
    <ligand>
        <name>(2E)-4-hydroxy-3-methylbut-2-enyl diphosphate</name>
        <dbReference type="ChEBI" id="CHEBI:128753"/>
    </ligand>
</feature>
<feature type="binding site" evidence="5">
    <location>
        <position position="218"/>
    </location>
    <ligand>
        <name>isopentenyl diphosphate</name>
        <dbReference type="ChEBI" id="CHEBI:128769"/>
    </ligand>
</feature>
<dbReference type="GO" id="GO:0019288">
    <property type="term" value="P:isopentenyl diphosphate biosynthetic process, methylerythritol 4-phosphate pathway"/>
    <property type="evidence" value="ECO:0007669"/>
    <property type="project" value="UniProtKB-UniRule"/>
</dbReference>
<dbReference type="CDD" id="cd13944">
    <property type="entry name" value="lytB_ispH"/>
    <property type="match status" value="1"/>
</dbReference>
<keyword evidence="5 7" id="KW-0560">Oxidoreductase</keyword>
<keyword evidence="5" id="KW-0414">Isoprene biosynthesis</keyword>
<dbReference type="InterPro" id="IPR003029">
    <property type="entry name" value="S1_domain"/>
</dbReference>
<feature type="binding site" evidence="5">
    <location>
        <position position="72"/>
    </location>
    <ligand>
        <name>(2E)-4-hydroxy-3-methylbut-2-enyl diphosphate</name>
        <dbReference type="ChEBI" id="CHEBI:128753"/>
    </ligand>
</feature>
<feature type="binding site" evidence="5">
    <location>
        <position position="217"/>
    </location>
    <ligand>
        <name>dimethylallyl diphosphate</name>
        <dbReference type="ChEBI" id="CHEBI:57623"/>
    </ligand>
</feature>
<dbReference type="CDD" id="cd04465">
    <property type="entry name" value="S1_RPS1_repeat_ec2_hs2"/>
    <property type="match status" value="1"/>
</dbReference>
<proteinExistence type="inferred from homology"/>
<dbReference type="SUPFAM" id="SSF50249">
    <property type="entry name" value="Nucleic acid-binding proteins"/>
    <property type="match status" value="4"/>
</dbReference>
<feature type="binding site" evidence="5">
    <location>
        <position position="216"/>
    </location>
    <ligand>
        <name>isopentenyl diphosphate</name>
        <dbReference type="ChEBI" id="CHEBI:128769"/>
    </ligand>
</feature>
<dbReference type="GO" id="GO:0016114">
    <property type="term" value="P:terpenoid biosynthetic process"/>
    <property type="evidence" value="ECO:0007669"/>
    <property type="project" value="UniProtKB-UniRule"/>
</dbReference>
<dbReference type="GO" id="GO:0051745">
    <property type="term" value="F:4-hydroxy-3-methylbut-2-enyl diphosphate reductase activity"/>
    <property type="evidence" value="ECO:0007669"/>
    <property type="project" value="UniProtKB-UniRule"/>
</dbReference>
<feature type="binding site" evidence="5">
    <location>
        <position position="218"/>
    </location>
    <ligand>
        <name>(2E)-4-hydroxy-3-methylbut-2-enyl diphosphate</name>
        <dbReference type="ChEBI" id="CHEBI:128753"/>
    </ligand>
</feature>
<sequence>MQVILAEHAGFCFGVQKALDKVEEELQKHDHVSTYGPLIHNPQVVERLAQQGVQAIEDLHTANPTRVVIRSHGVGPEVYSCAEQRGFTVIDATCPFVKKVQKAAQRFTDQGYQVLVAGDREHPEVQGIVAWTGGKALVVANQKEAEALNLLGKVALIAQTTLKESTLREISQALHQKELQVEVENTICSATAKRQEAAQKLVEQVDVMVVIGGRNSSNTKKLAQICQEAGVPTYHIEKPEELDCHYFKNVQKAGVTAGASTPHWIIEEVVQRMSEWNQEENENKEIATEQEAAKVEEEVTSQDVEMEDMGSSFEETFKKYEEEHKKYEEGQLITGEVVKVSYDEVLIHVGGKSEGVIPRREIAPRVPENVEEIVKVGQKIPVIVLRAENEDGTLLLSRRRAIEKEKMVSLKEAKEREEILTGEVVAAVKGGLRVDIGIIGFVPASHVERGFVENLDQYVGQTLRMKIMEIDDQRNNAVLSQKVVLEEEYQKARKETWGEIEEHQKRRGTVRRLTDFGAFVDLGGVDGLLHISEMSWGRIKHPGDVLKEGDLIEVYVLKVDRDKEKVSLGLKQVLPNPWDTVAEKYPIGSIIEVTVVRLTTFGAFAELEPGVDGLIHISQLADRRVNKPEDVVAVGQQVTVKVLDIKEDERRISLSIRAVQDDQEQEEVQSYLDNQEG</sequence>
<evidence type="ECO:0000313" key="8">
    <source>
        <dbReference type="Proteomes" id="UP000366051"/>
    </source>
</evidence>
<keyword evidence="8" id="KW-1185">Reference proteome</keyword>
<evidence type="ECO:0000256" key="2">
    <source>
        <dbReference type="ARBA" id="ARBA00022723"/>
    </source>
</evidence>
<dbReference type="Pfam" id="PF00575">
    <property type="entry name" value="S1"/>
    <property type="match status" value="4"/>
</dbReference>
<keyword evidence="4 5" id="KW-0411">Iron-sulfur</keyword>
<dbReference type="EC" id="1.17.7.4" evidence="5"/>
<feature type="binding site" evidence="5">
    <location>
        <position position="188"/>
    </location>
    <ligand>
        <name>[4Fe-4S] cluster</name>
        <dbReference type="ChEBI" id="CHEBI:49883"/>
    </ligand>
</feature>
<dbReference type="PRINTS" id="PR00681">
    <property type="entry name" value="RIBOSOMALS1"/>
</dbReference>
<comment type="catalytic activity">
    <reaction evidence="5">
        <text>dimethylallyl diphosphate + 2 oxidized [2Fe-2S]-[ferredoxin] + H2O = (2E)-4-hydroxy-3-methylbut-2-enyl diphosphate + 2 reduced [2Fe-2S]-[ferredoxin] + 2 H(+)</text>
        <dbReference type="Rhea" id="RHEA:24825"/>
        <dbReference type="Rhea" id="RHEA-COMP:10000"/>
        <dbReference type="Rhea" id="RHEA-COMP:10001"/>
        <dbReference type="ChEBI" id="CHEBI:15377"/>
        <dbReference type="ChEBI" id="CHEBI:15378"/>
        <dbReference type="ChEBI" id="CHEBI:33737"/>
        <dbReference type="ChEBI" id="CHEBI:33738"/>
        <dbReference type="ChEBI" id="CHEBI:57623"/>
        <dbReference type="ChEBI" id="CHEBI:128753"/>
        <dbReference type="EC" id="1.17.7.4"/>
    </reaction>
</comment>
<comment type="function">
    <text evidence="5">Catalyzes the conversion of 1-hydroxy-2-methyl-2-(E)-butenyl 4-diphosphate (HMBPP) into a mixture of isopentenyl diphosphate (IPP) and dimethylallyl diphosphate (DMAPP). Acts in the terminal step of the DOXP/MEP pathway for isoprenoid precursor biosynthesis.</text>
</comment>
<feature type="binding site" evidence="5">
    <location>
        <position position="40"/>
    </location>
    <ligand>
        <name>(2E)-4-hydroxy-3-methylbut-2-enyl diphosphate</name>
        <dbReference type="ChEBI" id="CHEBI:128753"/>
    </ligand>
</feature>
<comment type="similarity">
    <text evidence="5">Belongs to the IspH family.</text>
</comment>
<dbReference type="GO" id="GO:0046872">
    <property type="term" value="F:metal ion binding"/>
    <property type="evidence" value="ECO:0007669"/>
    <property type="project" value="UniProtKB-KW"/>
</dbReference>
<dbReference type="AlphaFoldDB" id="A0A5Q2MYK4"/>
<name>A0A5Q2MYK4_9FIRM</name>
<dbReference type="NCBIfam" id="TIGR00216">
    <property type="entry name" value="ispH_lytB"/>
    <property type="match status" value="1"/>
</dbReference>
<dbReference type="UniPathway" id="UPA00056">
    <property type="reaction ID" value="UER00097"/>
</dbReference>
<gene>
    <name evidence="5 7" type="primary">ispH</name>
    <name evidence="7" type="ORF">FTV88_1638</name>
</gene>
<feature type="binding site" evidence="5">
    <location>
        <position position="122"/>
    </location>
    <ligand>
        <name>isopentenyl diphosphate</name>
        <dbReference type="ChEBI" id="CHEBI:128769"/>
    </ligand>
</feature>
<dbReference type="NCBIfam" id="NF005208">
    <property type="entry name" value="PRK06676.1"/>
    <property type="match status" value="1"/>
</dbReference>
<feature type="binding site" evidence="5">
    <location>
        <position position="260"/>
    </location>
    <ligand>
        <name>(2E)-4-hydroxy-3-methylbut-2-enyl diphosphate</name>
        <dbReference type="ChEBI" id="CHEBI:128753"/>
    </ligand>
</feature>
<dbReference type="Proteomes" id="UP000366051">
    <property type="component" value="Chromosome"/>
</dbReference>
<dbReference type="UniPathway" id="UPA00059">
    <property type="reaction ID" value="UER00105"/>
</dbReference>
<dbReference type="Gene3D" id="3.40.50.11270">
    <property type="match status" value="1"/>
</dbReference>
<feature type="active site" description="Proton donor" evidence="5">
    <location>
        <position position="124"/>
    </location>
</feature>
<dbReference type="KEGG" id="hcv:FTV88_1638"/>
<reference evidence="8" key="1">
    <citation type="submission" date="2019-11" db="EMBL/GenBank/DDBJ databases">
        <title>Genome sequence of Heliorestis convoluta strain HH, an alkaliphilic and minimalistic phototrophic bacterium from a soda lake in Egypt.</title>
        <authorList>
            <person name="Dewey E.D."/>
            <person name="Stokes L.M."/>
            <person name="Burchell B.M."/>
            <person name="Shaffer K.N."/>
            <person name="Huntington A.M."/>
            <person name="Baker J.M."/>
            <person name="Nadendla S."/>
            <person name="Giglio M.G."/>
            <person name="Touchman J.W."/>
            <person name="Blankenship R.E."/>
            <person name="Madigan M.T."/>
            <person name="Sattley W.M."/>
        </authorList>
    </citation>
    <scope>NUCLEOTIDE SEQUENCE [LARGE SCALE GENOMIC DNA]</scope>
    <source>
        <strain evidence="8">HH</strain>
    </source>
</reference>
<dbReference type="PANTHER" id="PTHR30426">
    <property type="entry name" value="4-HYDROXY-3-METHYLBUT-2-ENYL DIPHOSPHATE REDUCTASE"/>
    <property type="match status" value="1"/>
</dbReference>
<dbReference type="CDD" id="cd05688">
    <property type="entry name" value="S1_RPS1_repeat_ec3"/>
    <property type="match status" value="1"/>
</dbReference>
<feature type="binding site" evidence="5">
    <location>
        <position position="217"/>
    </location>
    <ligand>
        <name>(2E)-4-hydroxy-3-methylbut-2-enyl diphosphate</name>
        <dbReference type="ChEBI" id="CHEBI:128753"/>
    </ligand>
</feature>
<feature type="binding site" evidence="5">
    <location>
        <position position="217"/>
    </location>
    <ligand>
        <name>isopentenyl diphosphate</name>
        <dbReference type="ChEBI" id="CHEBI:128769"/>
    </ligand>
</feature>
<feature type="domain" description="S1 motif" evidence="6">
    <location>
        <begin position="330"/>
        <end position="399"/>
    </location>
</feature>